<name>A0A072PIS5_9EURO</name>
<feature type="domain" description="CoA carboxyltransferase C-terminal" evidence="10">
    <location>
        <begin position="336"/>
        <end position="582"/>
    </location>
</feature>
<dbReference type="GO" id="GO:0006552">
    <property type="term" value="P:L-leucine catabolic process"/>
    <property type="evidence" value="ECO:0007669"/>
    <property type="project" value="UniProtKB-UniPathway"/>
</dbReference>
<dbReference type="InterPro" id="IPR034733">
    <property type="entry name" value="AcCoA_carboxyl_beta"/>
</dbReference>
<comment type="catalytic activity">
    <reaction evidence="6">
        <text>butanoyl-CoA + hydrogencarbonate + ATP = (2S)-ethylmalonyl-CoA + ADP + phosphate + H(+)</text>
        <dbReference type="Rhea" id="RHEA:59520"/>
        <dbReference type="ChEBI" id="CHEBI:15378"/>
        <dbReference type="ChEBI" id="CHEBI:17544"/>
        <dbReference type="ChEBI" id="CHEBI:30616"/>
        <dbReference type="ChEBI" id="CHEBI:43474"/>
        <dbReference type="ChEBI" id="CHEBI:57371"/>
        <dbReference type="ChEBI" id="CHEBI:60909"/>
        <dbReference type="ChEBI" id="CHEBI:456216"/>
    </reaction>
    <physiologicalReaction direction="left-to-right" evidence="6">
        <dbReference type="Rhea" id="RHEA:59521"/>
    </physiologicalReaction>
</comment>
<dbReference type="GO" id="GO:0004658">
    <property type="term" value="F:propionyl-CoA carboxylase activity"/>
    <property type="evidence" value="ECO:0007669"/>
    <property type="project" value="UniProtKB-EC"/>
</dbReference>
<reference evidence="11 12" key="1">
    <citation type="submission" date="2013-03" db="EMBL/GenBank/DDBJ databases">
        <title>The Genome Sequence of Exophiala aquamarina CBS 119918.</title>
        <authorList>
            <consortium name="The Broad Institute Genomics Platform"/>
            <person name="Cuomo C."/>
            <person name="de Hoog S."/>
            <person name="Gorbushina A."/>
            <person name="Walker B."/>
            <person name="Young S.K."/>
            <person name="Zeng Q."/>
            <person name="Gargeya S."/>
            <person name="Fitzgerald M."/>
            <person name="Haas B."/>
            <person name="Abouelleil A."/>
            <person name="Allen A.W."/>
            <person name="Alvarado L."/>
            <person name="Arachchi H.M."/>
            <person name="Berlin A.M."/>
            <person name="Chapman S.B."/>
            <person name="Gainer-Dewar J."/>
            <person name="Goldberg J."/>
            <person name="Griggs A."/>
            <person name="Gujja S."/>
            <person name="Hansen M."/>
            <person name="Howarth C."/>
            <person name="Imamovic A."/>
            <person name="Ireland A."/>
            <person name="Larimer J."/>
            <person name="McCowan C."/>
            <person name="Murphy C."/>
            <person name="Pearson M."/>
            <person name="Poon T.W."/>
            <person name="Priest M."/>
            <person name="Roberts A."/>
            <person name="Saif S."/>
            <person name="Shea T."/>
            <person name="Sisk P."/>
            <person name="Sykes S."/>
            <person name="Wortman J."/>
            <person name="Nusbaum C."/>
            <person name="Birren B."/>
        </authorList>
    </citation>
    <scope>NUCLEOTIDE SEQUENCE [LARGE SCALE GENOMIC DNA]</scope>
    <source>
        <strain evidence="11 12">CBS 119918</strain>
    </source>
</reference>
<dbReference type="InterPro" id="IPR051047">
    <property type="entry name" value="AccD/PCCB"/>
</dbReference>
<evidence type="ECO:0000256" key="3">
    <source>
        <dbReference type="ARBA" id="ARBA00038567"/>
    </source>
</evidence>
<dbReference type="PANTHER" id="PTHR43842">
    <property type="entry name" value="PROPIONYL-COA CARBOXYLASE BETA CHAIN"/>
    <property type="match status" value="1"/>
</dbReference>
<dbReference type="Gene3D" id="3.90.226.10">
    <property type="entry name" value="2-enoyl-CoA Hydratase, Chain A, domain 1"/>
    <property type="match status" value="2"/>
</dbReference>
<feature type="domain" description="CoA carboxyltransferase N-terminal" evidence="9">
    <location>
        <begin position="61"/>
        <end position="328"/>
    </location>
</feature>
<dbReference type="VEuPathDB" id="FungiDB:A1O9_04057"/>
<comment type="subunit">
    <text evidence="3">The holoenzyme is a dodecamer composed of 6 PCCA/alpha subunits and 6 PCCB/beta subunits.</text>
</comment>
<dbReference type="AlphaFoldDB" id="A0A072PIS5"/>
<dbReference type="SUPFAM" id="SSF52096">
    <property type="entry name" value="ClpP/crotonase"/>
    <property type="match status" value="2"/>
</dbReference>
<dbReference type="InterPro" id="IPR011762">
    <property type="entry name" value="COA_CT_N"/>
</dbReference>
<organism evidence="11 12">
    <name type="scientific">Exophiala aquamarina CBS 119918</name>
    <dbReference type="NCBI Taxonomy" id="1182545"/>
    <lineage>
        <taxon>Eukaryota</taxon>
        <taxon>Fungi</taxon>
        <taxon>Dikarya</taxon>
        <taxon>Ascomycota</taxon>
        <taxon>Pezizomycotina</taxon>
        <taxon>Eurotiomycetes</taxon>
        <taxon>Chaetothyriomycetidae</taxon>
        <taxon>Chaetothyriales</taxon>
        <taxon>Herpotrichiellaceae</taxon>
        <taxon>Exophiala</taxon>
    </lineage>
</organism>
<dbReference type="Pfam" id="PF01039">
    <property type="entry name" value="Carboxyl_trans"/>
    <property type="match status" value="1"/>
</dbReference>
<protein>
    <recommendedName>
        <fullName evidence="4">Propionyl-CoA carboxylase beta chain, mitochondrial</fullName>
        <ecNumber evidence="2">6.4.1.3</ecNumber>
    </recommendedName>
    <alternativeName>
        <fullName evidence="5">Propanoyl-CoA:carbon dioxide ligase subunit beta</fullName>
    </alternativeName>
</protein>
<evidence type="ECO:0000313" key="11">
    <source>
        <dbReference type="EMBL" id="KEF59213.1"/>
    </source>
</evidence>
<dbReference type="RefSeq" id="XP_013261803.1">
    <property type="nucleotide sequence ID" value="XM_013406349.1"/>
</dbReference>
<evidence type="ECO:0000256" key="4">
    <source>
        <dbReference type="ARBA" id="ARBA00041138"/>
    </source>
</evidence>
<dbReference type="PANTHER" id="PTHR43842:SF2">
    <property type="entry name" value="PROPIONYL-COA CARBOXYLASE BETA CHAIN, MITOCHONDRIAL"/>
    <property type="match status" value="1"/>
</dbReference>
<dbReference type="EC" id="6.4.1.3" evidence="2"/>
<evidence type="ECO:0000256" key="8">
    <source>
        <dbReference type="SAM" id="MobiDB-lite"/>
    </source>
</evidence>
<dbReference type="UniPathway" id="UPA00363">
    <property type="reaction ID" value="UER00861"/>
</dbReference>
<evidence type="ECO:0000313" key="12">
    <source>
        <dbReference type="Proteomes" id="UP000027920"/>
    </source>
</evidence>
<evidence type="ECO:0000256" key="5">
    <source>
        <dbReference type="ARBA" id="ARBA00042797"/>
    </source>
</evidence>
<evidence type="ECO:0000256" key="2">
    <source>
        <dbReference type="ARBA" id="ARBA00013050"/>
    </source>
</evidence>
<comment type="pathway">
    <text evidence="1">Metabolic intermediate metabolism; propanoyl-CoA degradation; succinyl-CoA from propanoyl-CoA: step 1/3.</text>
</comment>
<dbReference type="GeneID" id="25278990"/>
<evidence type="ECO:0000256" key="1">
    <source>
        <dbReference type="ARBA" id="ARBA00005060"/>
    </source>
</evidence>
<accession>A0A072PIS5</accession>
<comment type="catalytic activity">
    <reaction evidence="7">
        <text>propanoyl-CoA + hydrogencarbonate + ATP = (S)-methylmalonyl-CoA + ADP + phosphate + H(+)</text>
        <dbReference type="Rhea" id="RHEA:23720"/>
        <dbReference type="ChEBI" id="CHEBI:15378"/>
        <dbReference type="ChEBI" id="CHEBI:17544"/>
        <dbReference type="ChEBI" id="CHEBI:30616"/>
        <dbReference type="ChEBI" id="CHEBI:43474"/>
        <dbReference type="ChEBI" id="CHEBI:57327"/>
        <dbReference type="ChEBI" id="CHEBI:57392"/>
        <dbReference type="ChEBI" id="CHEBI:456216"/>
        <dbReference type="EC" id="6.4.1.3"/>
    </reaction>
    <physiologicalReaction direction="left-to-right" evidence="7">
        <dbReference type="Rhea" id="RHEA:23721"/>
    </physiologicalReaction>
</comment>
<dbReference type="EMBL" id="AMGV01000003">
    <property type="protein sequence ID" value="KEF59213.1"/>
    <property type="molecule type" value="Genomic_DNA"/>
</dbReference>
<evidence type="ECO:0000256" key="7">
    <source>
        <dbReference type="ARBA" id="ARBA00049495"/>
    </source>
</evidence>
<dbReference type="PROSITE" id="PS50989">
    <property type="entry name" value="COA_CT_CTER"/>
    <property type="match status" value="1"/>
</dbReference>
<feature type="region of interest" description="Disordered" evidence="8">
    <location>
        <begin position="1"/>
        <end position="62"/>
    </location>
</feature>
<dbReference type="OrthoDB" id="439921at2759"/>
<evidence type="ECO:0000259" key="10">
    <source>
        <dbReference type="PROSITE" id="PS50989"/>
    </source>
</evidence>
<keyword evidence="12" id="KW-1185">Reference proteome</keyword>
<dbReference type="InterPro" id="IPR029045">
    <property type="entry name" value="ClpP/crotonase-like_dom_sf"/>
</dbReference>
<sequence>MSPKTGPASRGQGSTKAAERLSKVAGHLGSDQGEASLPTETAQRGNHRPRSQRTAGPPADYSDVLSNLQKLKKIAHTPDLTNRGYVRQKREGKLWVRERLDQLLDKGSFKEIGSASGQTQWKQTGPQDEEPVSFMPTNNLQGFGLLNGRKIILTADDYSIRAGHADGAISEKTVYAEKLALAMQLPIIKLTDGSSGGGSVSTIKTNGWSYVPGVPGFLEAIKGLNMGLPNLAAVLGPAIGIGAARAVSCHFSVMAGDIGSLFNAGPQVVELATFEEGLSLRDLGGPSIHCTNGTIDNWAANETECFEQVRKVLSYLPSCGQSKLPPIVQCNDPISRFDTELRTIIPRKKTRMYDPKAIIRTVFDTDSWFEIGALWGRTAIVGLARLGGHPVGVISLNCEVNAGALDAGGSQKITRHLKLCDVMNLPIVQFVDVPGYAIGTVAEKQGKLAFPSPHYVIAYISTTIPIFNVLTRRVYGVAGGVMVACRNPIMRVAWPSGEWGSLPLDGGIEVGHRWELKQAEAEGKKQKLYTELEDEYRRLMNPIRTANAFGVEEIIDPADTRRVLAEWTIHMYSDVLPQRLLDRAAGRVHPSFA</sequence>
<proteinExistence type="predicted"/>
<evidence type="ECO:0000259" key="9">
    <source>
        <dbReference type="PROSITE" id="PS50980"/>
    </source>
</evidence>
<dbReference type="HOGENOM" id="CLU_018822_6_1_1"/>
<dbReference type="PROSITE" id="PS50980">
    <property type="entry name" value="COA_CT_NTER"/>
    <property type="match status" value="1"/>
</dbReference>
<dbReference type="STRING" id="1182545.A0A072PIS5"/>
<comment type="caution">
    <text evidence="11">The sequence shown here is derived from an EMBL/GenBank/DDBJ whole genome shotgun (WGS) entry which is preliminary data.</text>
</comment>
<dbReference type="InterPro" id="IPR011763">
    <property type="entry name" value="COA_CT_C"/>
</dbReference>
<gene>
    <name evidence="11" type="ORF">A1O9_04057</name>
</gene>
<dbReference type="Proteomes" id="UP000027920">
    <property type="component" value="Unassembled WGS sequence"/>
</dbReference>
<evidence type="ECO:0000256" key="6">
    <source>
        <dbReference type="ARBA" id="ARBA00048208"/>
    </source>
</evidence>